<dbReference type="CDD" id="cd00156">
    <property type="entry name" value="REC"/>
    <property type="match status" value="1"/>
</dbReference>
<accession>A0A3N0UVJ9</accession>
<comment type="caution">
    <text evidence="10">The sequence shown here is derived from an EMBL/GenBank/DDBJ whole genome shotgun (WGS) entry which is preliminary data.</text>
</comment>
<dbReference type="PROSITE" id="PS50109">
    <property type="entry name" value="HIS_KIN"/>
    <property type="match status" value="1"/>
</dbReference>
<organism evidence="10 11">
    <name type="scientific">Pseudomethylobacillus aquaticus</name>
    <dbReference type="NCBI Taxonomy" id="2676064"/>
    <lineage>
        <taxon>Bacteria</taxon>
        <taxon>Pseudomonadati</taxon>
        <taxon>Pseudomonadota</taxon>
        <taxon>Betaproteobacteria</taxon>
        <taxon>Nitrosomonadales</taxon>
        <taxon>Methylophilaceae</taxon>
        <taxon>Pseudomethylobacillus</taxon>
    </lineage>
</organism>
<sequence length="591" mass="65472">MSEQTITNRQRAEIIHEFLQLAAKQNLRTSIGSFTAIAVLTAIAFNQADQLPAKLWLALALIGQILRISIIYLPRLKVRINILATMRVYQLVAGLVGLIFGAFLMFFPALSEIERSIVTVIFLGLCSGSVANTPGQRAVFMLFATPILVGLSLAWGLTEIANYPEWISLAMVGLILLYTFMLFEMSKNSWQLIQEGYQLRFRDQQQKRLLLQALKEAEDANRSKTRFLAAASHDLRQPLHTISLVSATLGLHHLGEESQRLVKILNEVSMSLSSQLNDLLDISKLDAGIVEAHVQATNISAILSNIYAEFELSIADKGLKTTVNLSSNTKSLTDPQLIHRIFRNLLHNAIKFTDEGSISIDVYDAPSGRHVCVAISDTGRGIALEHQQEIFQEFYQVDNANRDRSQGFGLGLSIVKRLADLLQIKLEMESIPEKGTRFTLSIPVEPDQSASSDENHHSKDDTTLFDLRVLVVDDEEIIRTATELLLETLGCECMSAASSLAALQIATHWKPDIMLADFRLSDGDTGINAAKSLRTLYPDLPIMLISGDTAPDLLQTIRASGFKLLHKPLSLGSLRAELHAAKEHKSTKKIK</sequence>
<dbReference type="InterPro" id="IPR011006">
    <property type="entry name" value="CheY-like_superfamily"/>
</dbReference>
<evidence type="ECO:0000256" key="4">
    <source>
        <dbReference type="ARBA" id="ARBA00022679"/>
    </source>
</evidence>
<dbReference type="PRINTS" id="PR00344">
    <property type="entry name" value="BCTRLSENSOR"/>
</dbReference>
<dbReference type="EMBL" id="RJVP01000007">
    <property type="protein sequence ID" value="ROH84540.1"/>
    <property type="molecule type" value="Genomic_DNA"/>
</dbReference>
<keyword evidence="11" id="KW-1185">Reference proteome</keyword>
<keyword evidence="7" id="KW-0472">Membrane</keyword>
<dbReference type="GO" id="GO:0005886">
    <property type="term" value="C:plasma membrane"/>
    <property type="evidence" value="ECO:0007669"/>
    <property type="project" value="TreeGrafter"/>
</dbReference>
<dbReference type="InterPro" id="IPR004358">
    <property type="entry name" value="Sig_transdc_His_kin-like_C"/>
</dbReference>
<feature type="modified residue" description="4-aspartylphosphate" evidence="6">
    <location>
        <position position="517"/>
    </location>
</feature>
<feature type="transmembrane region" description="Helical" evidence="7">
    <location>
        <begin position="88"/>
        <end position="107"/>
    </location>
</feature>
<dbReference type="AlphaFoldDB" id="A0A3N0UVJ9"/>
<evidence type="ECO:0000256" key="1">
    <source>
        <dbReference type="ARBA" id="ARBA00000085"/>
    </source>
</evidence>
<dbReference type="SMART" id="SM00388">
    <property type="entry name" value="HisKA"/>
    <property type="match status" value="1"/>
</dbReference>
<dbReference type="InterPro" id="IPR003594">
    <property type="entry name" value="HATPase_dom"/>
</dbReference>
<dbReference type="CDD" id="cd00082">
    <property type="entry name" value="HisKA"/>
    <property type="match status" value="1"/>
</dbReference>
<evidence type="ECO:0000313" key="11">
    <source>
        <dbReference type="Proteomes" id="UP000275137"/>
    </source>
</evidence>
<dbReference type="SMART" id="SM00387">
    <property type="entry name" value="HATPase_c"/>
    <property type="match status" value="1"/>
</dbReference>
<dbReference type="SUPFAM" id="SSF47384">
    <property type="entry name" value="Homodimeric domain of signal transducing histidine kinase"/>
    <property type="match status" value="1"/>
</dbReference>
<dbReference type="Gene3D" id="3.30.565.10">
    <property type="entry name" value="Histidine kinase-like ATPase, C-terminal domain"/>
    <property type="match status" value="1"/>
</dbReference>
<dbReference type="InterPro" id="IPR036097">
    <property type="entry name" value="HisK_dim/P_sf"/>
</dbReference>
<keyword evidence="7" id="KW-1133">Transmembrane helix</keyword>
<dbReference type="SUPFAM" id="SSF55874">
    <property type="entry name" value="ATPase domain of HSP90 chaperone/DNA topoisomerase II/histidine kinase"/>
    <property type="match status" value="1"/>
</dbReference>
<feature type="transmembrane region" description="Helical" evidence="7">
    <location>
        <begin position="138"/>
        <end position="157"/>
    </location>
</feature>
<comment type="catalytic activity">
    <reaction evidence="1">
        <text>ATP + protein L-histidine = ADP + protein N-phospho-L-histidine.</text>
        <dbReference type="EC" id="2.7.13.3"/>
    </reaction>
</comment>
<dbReference type="Pfam" id="PF00072">
    <property type="entry name" value="Response_reg"/>
    <property type="match status" value="1"/>
</dbReference>
<dbReference type="GO" id="GO:0009927">
    <property type="term" value="F:histidine phosphotransfer kinase activity"/>
    <property type="evidence" value="ECO:0007669"/>
    <property type="project" value="TreeGrafter"/>
</dbReference>
<dbReference type="InterPro" id="IPR036890">
    <property type="entry name" value="HATPase_C_sf"/>
</dbReference>
<dbReference type="Proteomes" id="UP000275137">
    <property type="component" value="Unassembled WGS sequence"/>
</dbReference>
<dbReference type="InterPro" id="IPR001789">
    <property type="entry name" value="Sig_transdc_resp-reg_receiver"/>
</dbReference>
<keyword evidence="7" id="KW-0812">Transmembrane</keyword>
<evidence type="ECO:0000259" key="8">
    <source>
        <dbReference type="PROSITE" id="PS50109"/>
    </source>
</evidence>
<evidence type="ECO:0000256" key="2">
    <source>
        <dbReference type="ARBA" id="ARBA00012438"/>
    </source>
</evidence>
<evidence type="ECO:0000259" key="9">
    <source>
        <dbReference type="PROSITE" id="PS50110"/>
    </source>
</evidence>
<dbReference type="Gene3D" id="3.40.50.2300">
    <property type="match status" value="1"/>
</dbReference>
<feature type="transmembrane region" description="Helical" evidence="7">
    <location>
        <begin position="163"/>
        <end position="183"/>
    </location>
</feature>
<dbReference type="Pfam" id="PF00512">
    <property type="entry name" value="HisKA"/>
    <property type="match status" value="1"/>
</dbReference>
<name>A0A3N0UVJ9_9PROT</name>
<evidence type="ECO:0000256" key="6">
    <source>
        <dbReference type="PROSITE-ProRule" id="PRU00169"/>
    </source>
</evidence>
<reference evidence="10 11" key="1">
    <citation type="submission" date="2018-10" db="EMBL/GenBank/DDBJ databases">
        <authorList>
            <person name="Chen W.-M."/>
        </authorList>
    </citation>
    <scope>NUCLEOTIDE SEQUENCE [LARGE SCALE GENOMIC DNA]</scope>
    <source>
        <strain evidence="10 11">H-5</strain>
    </source>
</reference>
<evidence type="ECO:0000313" key="10">
    <source>
        <dbReference type="EMBL" id="ROH84540.1"/>
    </source>
</evidence>
<feature type="domain" description="Response regulatory" evidence="9">
    <location>
        <begin position="468"/>
        <end position="582"/>
    </location>
</feature>
<protein>
    <recommendedName>
        <fullName evidence="2">histidine kinase</fullName>
        <ecNumber evidence="2">2.7.13.3</ecNumber>
    </recommendedName>
</protein>
<dbReference type="InterPro" id="IPR005467">
    <property type="entry name" value="His_kinase_dom"/>
</dbReference>
<dbReference type="InterPro" id="IPR003661">
    <property type="entry name" value="HisK_dim/P_dom"/>
</dbReference>
<feature type="transmembrane region" description="Helical" evidence="7">
    <location>
        <begin position="57"/>
        <end position="76"/>
    </location>
</feature>
<dbReference type="Gene3D" id="1.10.287.130">
    <property type="match status" value="1"/>
</dbReference>
<evidence type="ECO:0000256" key="5">
    <source>
        <dbReference type="ARBA" id="ARBA00022777"/>
    </source>
</evidence>
<dbReference type="EC" id="2.7.13.3" evidence="2"/>
<keyword evidence="4" id="KW-0808">Transferase</keyword>
<dbReference type="RefSeq" id="WP_123238131.1">
    <property type="nucleotide sequence ID" value="NZ_RJVP01000007.1"/>
</dbReference>
<dbReference type="SMART" id="SM00448">
    <property type="entry name" value="REC"/>
    <property type="match status" value="1"/>
</dbReference>
<dbReference type="SUPFAM" id="SSF52172">
    <property type="entry name" value="CheY-like"/>
    <property type="match status" value="1"/>
</dbReference>
<dbReference type="PROSITE" id="PS50110">
    <property type="entry name" value="RESPONSE_REGULATORY"/>
    <property type="match status" value="1"/>
</dbReference>
<dbReference type="PANTHER" id="PTHR43047">
    <property type="entry name" value="TWO-COMPONENT HISTIDINE PROTEIN KINASE"/>
    <property type="match status" value="1"/>
</dbReference>
<gene>
    <name evidence="10" type="ORF">ED236_11515</name>
</gene>
<keyword evidence="5" id="KW-0418">Kinase</keyword>
<feature type="transmembrane region" description="Helical" evidence="7">
    <location>
        <begin position="27"/>
        <end position="45"/>
    </location>
</feature>
<dbReference type="PANTHER" id="PTHR43047:SF9">
    <property type="entry name" value="HISTIDINE KINASE"/>
    <property type="match status" value="1"/>
</dbReference>
<feature type="domain" description="Histidine kinase" evidence="8">
    <location>
        <begin position="230"/>
        <end position="446"/>
    </location>
</feature>
<dbReference type="GO" id="GO:0000155">
    <property type="term" value="F:phosphorelay sensor kinase activity"/>
    <property type="evidence" value="ECO:0007669"/>
    <property type="project" value="InterPro"/>
</dbReference>
<evidence type="ECO:0000256" key="3">
    <source>
        <dbReference type="ARBA" id="ARBA00022553"/>
    </source>
</evidence>
<proteinExistence type="predicted"/>
<dbReference type="Pfam" id="PF02518">
    <property type="entry name" value="HATPase_c"/>
    <property type="match status" value="1"/>
</dbReference>
<keyword evidence="3 6" id="KW-0597">Phosphoprotein</keyword>
<evidence type="ECO:0000256" key="7">
    <source>
        <dbReference type="SAM" id="Phobius"/>
    </source>
</evidence>